<dbReference type="InterPro" id="IPR011322">
    <property type="entry name" value="N-reg_PII-like_a/b"/>
</dbReference>
<dbReference type="InterPro" id="IPR015867">
    <property type="entry name" value="N-reg_PII/ATP_PRibTrfase_C"/>
</dbReference>
<accession>A0ABU4RRV4</accession>
<protein>
    <submittedName>
        <fullName evidence="2">Divalent-cation tolerance protein CutA</fullName>
    </submittedName>
</protein>
<dbReference type="Gene3D" id="3.30.70.120">
    <property type="match status" value="1"/>
</dbReference>
<comment type="similarity">
    <text evidence="1">Belongs to the CutA family.</text>
</comment>
<dbReference type="Pfam" id="PF03091">
    <property type="entry name" value="CutA1"/>
    <property type="match status" value="1"/>
</dbReference>
<evidence type="ECO:0000313" key="2">
    <source>
        <dbReference type="EMBL" id="MDX6807592.1"/>
    </source>
</evidence>
<dbReference type="RefSeq" id="WP_319845738.1">
    <property type="nucleotide sequence ID" value="NZ_JAXAFJ010000014.1"/>
</dbReference>
<keyword evidence="3" id="KW-1185">Reference proteome</keyword>
<evidence type="ECO:0000313" key="3">
    <source>
        <dbReference type="Proteomes" id="UP001274321"/>
    </source>
</evidence>
<proteinExistence type="inferred from homology"/>
<evidence type="ECO:0000256" key="1">
    <source>
        <dbReference type="ARBA" id="ARBA00010169"/>
    </source>
</evidence>
<dbReference type="SUPFAM" id="SSF54913">
    <property type="entry name" value="GlnB-like"/>
    <property type="match status" value="1"/>
</dbReference>
<gene>
    <name evidence="2" type="primary">cutA</name>
    <name evidence="2" type="ORF">SCD90_16135</name>
</gene>
<reference evidence="2 3" key="1">
    <citation type="submission" date="2023-11" db="EMBL/GenBank/DDBJ databases">
        <authorList>
            <person name="Bao R."/>
        </authorList>
    </citation>
    <scope>NUCLEOTIDE SEQUENCE [LARGE SCALE GENOMIC DNA]</scope>
    <source>
        <strain evidence="2 3">PJ23</strain>
    </source>
</reference>
<name>A0ABU4RRV4_9HYPH</name>
<dbReference type="InterPro" id="IPR004323">
    <property type="entry name" value="Ion_tolerance_CutA"/>
</dbReference>
<dbReference type="PANTHER" id="PTHR23419:SF8">
    <property type="entry name" value="FI09726P"/>
    <property type="match status" value="1"/>
</dbReference>
<comment type="caution">
    <text evidence="2">The sequence shown here is derived from an EMBL/GenBank/DDBJ whole genome shotgun (WGS) entry which is preliminary data.</text>
</comment>
<organism evidence="2 3">
    <name type="scientific">Terrihabitans rhizophilus</name>
    <dbReference type="NCBI Taxonomy" id="3092662"/>
    <lineage>
        <taxon>Bacteria</taxon>
        <taxon>Pseudomonadati</taxon>
        <taxon>Pseudomonadota</taxon>
        <taxon>Alphaproteobacteria</taxon>
        <taxon>Hyphomicrobiales</taxon>
        <taxon>Terrihabitans</taxon>
    </lineage>
</organism>
<dbReference type="Proteomes" id="UP001274321">
    <property type="component" value="Unassembled WGS sequence"/>
</dbReference>
<dbReference type="PANTHER" id="PTHR23419">
    <property type="entry name" value="DIVALENT CATION TOLERANCE CUTA-RELATED"/>
    <property type="match status" value="1"/>
</dbReference>
<sequence>MEHPTFVYTTWPSADDAEAAARELVGKGLCACANIIPGMTSIYEWKGTLERAAEVVMILKTQPRCVADLMAAVESRHPYDVPAITAFQSTDAESRFADWIVMQTGGPSAT</sequence>
<dbReference type="EMBL" id="JAXAFJ010000014">
    <property type="protein sequence ID" value="MDX6807592.1"/>
    <property type="molecule type" value="Genomic_DNA"/>
</dbReference>